<dbReference type="InterPro" id="IPR035168">
    <property type="entry name" value="DUF5317"/>
</dbReference>
<dbReference type="EMBL" id="CP003639">
    <property type="protein sequence ID" value="AFM43314.1"/>
    <property type="molecule type" value="Genomic_DNA"/>
</dbReference>
<feature type="transmembrane region" description="Helical" evidence="1">
    <location>
        <begin position="154"/>
        <end position="174"/>
    </location>
</feature>
<evidence type="ECO:0000256" key="1">
    <source>
        <dbReference type="SAM" id="Phobius"/>
    </source>
</evidence>
<dbReference type="Pfam" id="PF17248">
    <property type="entry name" value="DUF5317"/>
    <property type="match status" value="1"/>
</dbReference>
<name>I4DBZ0_DESAJ</name>
<evidence type="ECO:0008006" key="4">
    <source>
        <dbReference type="Google" id="ProtNLM"/>
    </source>
</evidence>
<feature type="transmembrane region" description="Helical" evidence="1">
    <location>
        <begin position="83"/>
        <end position="104"/>
    </location>
</feature>
<organism evidence="2 3">
    <name type="scientific">Desulfosporosinus acidiphilus (strain DSM 22704 / JCM 16185 / SJ4)</name>
    <dbReference type="NCBI Taxonomy" id="646529"/>
    <lineage>
        <taxon>Bacteria</taxon>
        <taxon>Bacillati</taxon>
        <taxon>Bacillota</taxon>
        <taxon>Clostridia</taxon>
        <taxon>Eubacteriales</taxon>
        <taxon>Desulfitobacteriaceae</taxon>
        <taxon>Desulfosporosinus</taxon>
    </lineage>
</organism>
<accession>I4DBZ0</accession>
<feature type="transmembrane region" description="Helical" evidence="1">
    <location>
        <begin position="31"/>
        <end position="49"/>
    </location>
</feature>
<dbReference type="HOGENOM" id="CLU_116594_0_0_9"/>
<evidence type="ECO:0000313" key="2">
    <source>
        <dbReference type="EMBL" id="AFM43314.1"/>
    </source>
</evidence>
<dbReference type="eggNOG" id="ENOG5030JTI">
    <property type="taxonomic scope" value="Bacteria"/>
</dbReference>
<dbReference type="RefSeq" id="WP_014829297.1">
    <property type="nucleotide sequence ID" value="NC_018068.1"/>
</dbReference>
<keyword evidence="1" id="KW-0472">Membrane</keyword>
<evidence type="ECO:0000313" key="3">
    <source>
        <dbReference type="Proteomes" id="UP000002892"/>
    </source>
</evidence>
<keyword evidence="1" id="KW-0812">Transmembrane</keyword>
<protein>
    <recommendedName>
        <fullName evidence="4">DUF5317 domain-containing protein</fullName>
    </recommendedName>
</protein>
<dbReference type="OrthoDB" id="37447at2"/>
<feature type="transmembrane region" description="Helical" evidence="1">
    <location>
        <begin position="6"/>
        <end position="24"/>
    </location>
</feature>
<dbReference type="Proteomes" id="UP000002892">
    <property type="component" value="Chromosome"/>
</dbReference>
<proteinExistence type="predicted"/>
<sequence>MLIETLILSLIISLLCGGKLSRLGELALREFWLVLMAFLLQGIVYWASLRHIGLVTGWLSSLLDTVSYLLLLIFTLRNRSLHGIWLIAGGVFLNTLVIALNGGAMPVDPLFLPETSRKALLAGQGTHGLMTAATHLKVLADRFYLAVPGLQKQVFSIGDCLIDIGCFTLVFRTTRRTVNKQERKTT</sequence>
<reference evidence="2 3" key="1">
    <citation type="journal article" date="2012" name="J. Bacteriol.">
        <title>Complete genome sequences of Desulfosporosinus orientis DSM765T, Desulfosporosinus youngiae DSM17734T, Desulfosporosinus meridiei DSM13257T, and Desulfosporosinus acidiphilus DSM22704T.</title>
        <authorList>
            <person name="Pester M."/>
            <person name="Brambilla E."/>
            <person name="Alazard D."/>
            <person name="Rattei T."/>
            <person name="Weinmaier T."/>
            <person name="Han J."/>
            <person name="Lucas S."/>
            <person name="Lapidus A."/>
            <person name="Cheng J.F."/>
            <person name="Goodwin L."/>
            <person name="Pitluck S."/>
            <person name="Peters L."/>
            <person name="Ovchinnikova G."/>
            <person name="Teshima H."/>
            <person name="Detter J.C."/>
            <person name="Han C.S."/>
            <person name="Tapia R."/>
            <person name="Land M.L."/>
            <person name="Hauser L."/>
            <person name="Kyrpides N.C."/>
            <person name="Ivanova N.N."/>
            <person name="Pagani I."/>
            <person name="Huntmann M."/>
            <person name="Wei C.L."/>
            <person name="Davenport K.W."/>
            <person name="Daligault H."/>
            <person name="Chain P.S."/>
            <person name="Chen A."/>
            <person name="Mavromatis K."/>
            <person name="Markowitz V."/>
            <person name="Szeto E."/>
            <person name="Mikhailova N."/>
            <person name="Pati A."/>
            <person name="Wagner M."/>
            <person name="Woyke T."/>
            <person name="Ollivier B."/>
            <person name="Klenk H.P."/>
            <person name="Spring S."/>
            <person name="Loy A."/>
        </authorList>
    </citation>
    <scope>NUCLEOTIDE SEQUENCE [LARGE SCALE GENOMIC DNA]</scope>
    <source>
        <strain evidence="3">DSM 22704 / JCM 16185 / SJ4</strain>
    </source>
</reference>
<dbReference type="KEGG" id="dai:Desaci_4471"/>
<dbReference type="AlphaFoldDB" id="I4DBZ0"/>
<feature type="transmembrane region" description="Helical" evidence="1">
    <location>
        <begin position="55"/>
        <end position="76"/>
    </location>
</feature>
<dbReference type="STRING" id="646529.Desaci_4471"/>
<keyword evidence="3" id="KW-1185">Reference proteome</keyword>
<gene>
    <name evidence="2" type="ordered locus">Desaci_4471</name>
</gene>
<keyword evidence="1" id="KW-1133">Transmembrane helix</keyword>